<feature type="domain" description="C2H2-type" evidence="6">
    <location>
        <begin position="738"/>
        <end position="766"/>
    </location>
</feature>
<feature type="domain" description="C2H2-type" evidence="6">
    <location>
        <begin position="281"/>
        <end position="308"/>
    </location>
</feature>
<feature type="domain" description="C2H2-type" evidence="6">
    <location>
        <begin position="226"/>
        <end position="253"/>
    </location>
</feature>
<evidence type="ECO:0000256" key="1">
    <source>
        <dbReference type="ARBA" id="ARBA00022723"/>
    </source>
</evidence>
<feature type="domain" description="C2H2-type" evidence="6">
    <location>
        <begin position="311"/>
        <end position="338"/>
    </location>
</feature>
<keyword evidence="3 5" id="KW-0863">Zinc-finger</keyword>
<feature type="domain" description="C2H2-type" evidence="6">
    <location>
        <begin position="591"/>
        <end position="618"/>
    </location>
</feature>
<dbReference type="InterPro" id="IPR013087">
    <property type="entry name" value="Znf_C2H2_type"/>
</dbReference>
<dbReference type="InterPro" id="IPR036236">
    <property type="entry name" value="Znf_C2H2_sf"/>
</dbReference>
<gene>
    <name evidence="7" type="ORF">CHIRRI_LOCUS13574</name>
</gene>
<dbReference type="Gene3D" id="3.30.160.60">
    <property type="entry name" value="Classic Zinc Finger"/>
    <property type="match status" value="8"/>
</dbReference>
<dbReference type="EMBL" id="OU895880">
    <property type="protein sequence ID" value="CAG9810761.1"/>
    <property type="molecule type" value="Genomic_DNA"/>
</dbReference>
<sequence>MGRLKEENSEHSVPNKRPKTTITKNLAKIRELLGFIKQEPVDDQENRMECSEKSLNVQSKVIKEQQAKQDLEIVLEPQWKDFTETQNIRECRVVLKDIDMDMDQFKHLEIEKFSNYSNSNKDHVNKSIKLRPKIHKNLTSYLCGLCGCKFKNIGRLDVHMRLKHNFGRNHEFICDFDGRIFTNKSCFNAHMGSHRSNVVCEICKLEMKFLSLKDHMIAVHSDKRKYKCHLCPKNFKLPSVLKNHLRSHDKQFECKICGKKVRNGQDLKFHIKQFHENPRSFKCEICEKGFFDKGNLKKHLKTHDKNRDKAYKCDRCSYSSDNKAHYKLHQDYHTRWDAKVGKDAIKCPKCSVMFKDKKHLSAHIAVVHPKVLFQSIKSSQTQSKSSKTMSRKISEFFRPPQSVSYPTRITNNLQIKIEPEVYFEIDLDDVEGIKSKLPASISNKSQQFDSKVIKTEAHEEQIQLKSAKYLNIQEDKANKIPVNIKSKQKQNVRFNFPPKSHQNKSFQCGFCNCTFKLSGRLEFHLKKFHNFLQASSFVCDFDGKIFDKKYGIIAHMRSHKSNVICQICNIELKFLSLKGHIKSVHTDERKYKCYICSKSFKLSDVLLNHLNSHNKKFECKICGKKVRNGQDLKFHIKQVHENPRSFKCEICEKGFFDKGNLKKHLKTHDKNRDKAYKCDRCSYSSDNKAHYKLHQASHARWDAKVGKDAIKCPKCSVMFKDKKHLSAHIAVVHPKVLFQCDLCAMYSKTKANFEKHMRVVHLRNKKDIE</sequence>
<dbReference type="GO" id="GO:0000977">
    <property type="term" value="F:RNA polymerase II transcription regulatory region sequence-specific DNA binding"/>
    <property type="evidence" value="ECO:0007669"/>
    <property type="project" value="TreeGrafter"/>
</dbReference>
<evidence type="ECO:0000256" key="4">
    <source>
        <dbReference type="ARBA" id="ARBA00022833"/>
    </source>
</evidence>
<dbReference type="GO" id="GO:0005634">
    <property type="term" value="C:nucleus"/>
    <property type="evidence" value="ECO:0007669"/>
    <property type="project" value="TreeGrafter"/>
</dbReference>
<reference evidence="7" key="2">
    <citation type="submission" date="2022-10" db="EMBL/GenBank/DDBJ databases">
        <authorList>
            <consortium name="ENA_rothamsted_submissions"/>
            <consortium name="culmorum"/>
            <person name="King R."/>
        </authorList>
    </citation>
    <scope>NUCLEOTIDE SEQUENCE</scope>
</reference>
<keyword evidence="2" id="KW-0677">Repeat</keyword>
<dbReference type="PROSITE" id="PS50157">
    <property type="entry name" value="ZINC_FINGER_C2H2_2"/>
    <property type="match status" value="12"/>
</dbReference>
<evidence type="ECO:0000313" key="8">
    <source>
        <dbReference type="Proteomes" id="UP001153620"/>
    </source>
</evidence>
<evidence type="ECO:0000256" key="3">
    <source>
        <dbReference type="ARBA" id="ARBA00022771"/>
    </source>
</evidence>
<dbReference type="Pfam" id="PF00096">
    <property type="entry name" value="zf-C2H2"/>
    <property type="match status" value="6"/>
</dbReference>
<dbReference type="SUPFAM" id="SSF57667">
    <property type="entry name" value="beta-beta-alpha zinc fingers"/>
    <property type="match status" value="7"/>
</dbReference>
<evidence type="ECO:0000313" key="7">
    <source>
        <dbReference type="EMBL" id="CAG9810761.1"/>
    </source>
</evidence>
<dbReference type="GO" id="GO:0000981">
    <property type="term" value="F:DNA-binding transcription factor activity, RNA polymerase II-specific"/>
    <property type="evidence" value="ECO:0007669"/>
    <property type="project" value="TreeGrafter"/>
</dbReference>
<dbReference type="Proteomes" id="UP001153620">
    <property type="component" value="Chromosome 4"/>
</dbReference>
<feature type="domain" description="C2H2-type" evidence="6">
    <location>
        <begin position="345"/>
        <end position="368"/>
    </location>
</feature>
<name>A0A9N9WVE9_9DIPT</name>
<feature type="domain" description="C2H2-type" evidence="6">
    <location>
        <begin position="710"/>
        <end position="733"/>
    </location>
</feature>
<dbReference type="OrthoDB" id="6077919at2759"/>
<evidence type="ECO:0000256" key="5">
    <source>
        <dbReference type="PROSITE-ProRule" id="PRU00042"/>
    </source>
</evidence>
<protein>
    <recommendedName>
        <fullName evidence="6">C2H2-type domain-containing protein</fullName>
    </recommendedName>
</protein>
<dbReference type="PANTHER" id="PTHR24409:SF295">
    <property type="entry name" value="AZ2-RELATED"/>
    <property type="match status" value="1"/>
</dbReference>
<proteinExistence type="predicted"/>
<feature type="domain" description="C2H2-type" evidence="6">
    <location>
        <begin position="646"/>
        <end position="673"/>
    </location>
</feature>
<evidence type="ECO:0000256" key="2">
    <source>
        <dbReference type="ARBA" id="ARBA00022737"/>
    </source>
</evidence>
<keyword evidence="1" id="KW-0479">Metal-binding</keyword>
<reference evidence="7" key="1">
    <citation type="submission" date="2022-01" db="EMBL/GenBank/DDBJ databases">
        <authorList>
            <person name="King R."/>
        </authorList>
    </citation>
    <scope>NUCLEOTIDE SEQUENCE</scope>
</reference>
<keyword evidence="4" id="KW-0862">Zinc</keyword>
<evidence type="ECO:0000259" key="6">
    <source>
        <dbReference type="PROSITE" id="PS50157"/>
    </source>
</evidence>
<feature type="domain" description="C2H2-type" evidence="6">
    <location>
        <begin position="506"/>
        <end position="534"/>
    </location>
</feature>
<feature type="domain" description="C2H2-type" evidence="6">
    <location>
        <begin position="617"/>
        <end position="645"/>
    </location>
</feature>
<dbReference type="AlphaFoldDB" id="A0A9N9WVE9"/>
<dbReference type="FunFam" id="3.30.160.60:FF:000446">
    <property type="entry name" value="Zinc finger protein"/>
    <property type="match status" value="2"/>
</dbReference>
<dbReference type="PROSITE" id="PS00028">
    <property type="entry name" value="ZINC_FINGER_C2H2_1"/>
    <property type="match status" value="10"/>
</dbReference>
<organism evidence="7 8">
    <name type="scientific">Chironomus riparius</name>
    <dbReference type="NCBI Taxonomy" id="315576"/>
    <lineage>
        <taxon>Eukaryota</taxon>
        <taxon>Metazoa</taxon>
        <taxon>Ecdysozoa</taxon>
        <taxon>Arthropoda</taxon>
        <taxon>Hexapoda</taxon>
        <taxon>Insecta</taxon>
        <taxon>Pterygota</taxon>
        <taxon>Neoptera</taxon>
        <taxon>Endopterygota</taxon>
        <taxon>Diptera</taxon>
        <taxon>Nematocera</taxon>
        <taxon>Chironomoidea</taxon>
        <taxon>Chironomidae</taxon>
        <taxon>Chironominae</taxon>
        <taxon>Chironomus</taxon>
    </lineage>
</organism>
<dbReference type="SMART" id="SM00355">
    <property type="entry name" value="ZnF_C2H2"/>
    <property type="match status" value="17"/>
</dbReference>
<keyword evidence="8" id="KW-1185">Reference proteome</keyword>
<feature type="domain" description="C2H2-type" evidence="6">
    <location>
        <begin position="141"/>
        <end position="169"/>
    </location>
</feature>
<dbReference type="GO" id="GO:0008270">
    <property type="term" value="F:zinc ion binding"/>
    <property type="evidence" value="ECO:0007669"/>
    <property type="project" value="UniProtKB-KW"/>
</dbReference>
<dbReference type="PANTHER" id="PTHR24409">
    <property type="entry name" value="ZINC FINGER PROTEIN 142"/>
    <property type="match status" value="1"/>
</dbReference>
<feature type="domain" description="C2H2-type" evidence="6">
    <location>
        <begin position="252"/>
        <end position="280"/>
    </location>
</feature>
<accession>A0A9N9WVE9</accession>